<dbReference type="GO" id="GO:0010020">
    <property type="term" value="P:chloroplast fission"/>
    <property type="evidence" value="ECO:0007669"/>
    <property type="project" value="InterPro"/>
</dbReference>
<keyword evidence="1" id="KW-1133">Transmembrane helix</keyword>
<feature type="transmembrane region" description="Helical" evidence="1">
    <location>
        <begin position="225"/>
        <end position="249"/>
    </location>
</feature>
<dbReference type="EMBL" id="JACGWM010000008">
    <property type="protein sequence ID" value="KAL0356754.1"/>
    <property type="molecule type" value="Genomic_DNA"/>
</dbReference>
<dbReference type="PANTHER" id="PTHR33600:SF3">
    <property type="entry name" value="PLASTID DIVISION PROTEIN PDV2"/>
    <property type="match status" value="1"/>
</dbReference>
<comment type="caution">
    <text evidence="2">The sequence shown here is derived from an EMBL/GenBank/DDBJ whole genome shotgun (WGS) entry which is preliminary data.</text>
</comment>
<organism evidence="2">
    <name type="scientific">Sesamum calycinum</name>
    <dbReference type="NCBI Taxonomy" id="2727403"/>
    <lineage>
        <taxon>Eukaryota</taxon>
        <taxon>Viridiplantae</taxon>
        <taxon>Streptophyta</taxon>
        <taxon>Embryophyta</taxon>
        <taxon>Tracheophyta</taxon>
        <taxon>Spermatophyta</taxon>
        <taxon>Magnoliopsida</taxon>
        <taxon>eudicotyledons</taxon>
        <taxon>Gunneridae</taxon>
        <taxon>Pentapetalae</taxon>
        <taxon>asterids</taxon>
        <taxon>lamiids</taxon>
        <taxon>Lamiales</taxon>
        <taxon>Pedaliaceae</taxon>
        <taxon>Sesamum</taxon>
    </lineage>
</organism>
<reference evidence="2" key="2">
    <citation type="journal article" date="2024" name="Plant">
        <title>Genomic evolution and insights into agronomic trait innovations of Sesamum species.</title>
        <authorList>
            <person name="Miao H."/>
            <person name="Wang L."/>
            <person name="Qu L."/>
            <person name="Liu H."/>
            <person name="Sun Y."/>
            <person name="Le M."/>
            <person name="Wang Q."/>
            <person name="Wei S."/>
            <person name="Zheng Y."/>
            <person name="Lin W."/>
            <person name="Duan Y."/>
            <person name="Cao H."/>
            <person name="Xiong S."/>
            <person name="Wang X."/>
            <person name="Wei L."/>
            <person name="Li C."/>
            <person name="Ma Q."/>
            <person name="Ju M."/>
            <person name="Zhao R."/>
            <person name="Li G."/>
            <person name="Mu C."/>
            <person name="Tian Q."/>
            <person name="Mei H."/>
            <person name="Zhang T."/>
            <person name="Gao T."/>
            <person name="Zhang H."/>
        </authorList>
    </citation>
    <scope>NUCLEOTIDE SEQUENCE</scope>
    <source>
        <strain evidence="2">KEN8</strain>
    </source>
</reference>
<evidence type="ECO:0000313" key="2">
    <source>
        <dbReference type="EMBL" id="KAL0356754.1"/>
    </source>
</evidence>
<dbReference type="PANTHER" id="PTHR33600">
    <property type="entry name" value="PLASTID DIVISION PROTEIN PDV2"/>
    <property type="match status" value="1"/>
</dbReference>
<proteinExistence type="predicted"/>
<dbReference type="InterPro" id="IPR038939">
    <property type="entry name" value="PDV1/PDV2"/>
</dbReference>
<protein>
    <submittedName>
        <fullName evidence="2">Plastid division protein PDV2</fullName>
    </submittedName>
</protein>
<name>A0AAW2PPC2_9LAMI</name>
<accession>A0AAW2PPC2</accession>
<sequence length="319" mass="35340">MDEDRIGLVLAKTSELRSKIVNCIHKTASNVEKEGKESESKNLKQAQMQKINMILRKKQRVFSISEMPLNPSRASCLLCSPGASLRLSMKFSVICSKYVGALQQQQWYEKEVALAEIEYSQKKLLKELKEYKGKDLEVIHEAIAFAGETEDSNDLLLPPYPSRPSLSVVSDNGYLSNFTSTRKFHQNGAIAGGLKNLLDVPKDLQKSETSHRQSGPSSPFQRVKVLISTAAKVAVTIAGVVTILSLAGFEPRMRKRDNQLKLADLFQLQRNNEKGATVECPAGKVPVKENGEIRCVVKERVEIPFESVVATPDVSYGCG</sequence>
<dbReference type="AlphaFoldDB" id="A0AAW2PPC2"/>
<keyword evidence="1" id="KW-0472">Membrane</keyword>
<gene>
    <name evidence="2" type="ORF">Scaly_1361100</name>
</gene>
<keyword evidence="1" id="KW-0812">Transmembrane</keyword>
<reference evidence="2" key="1">
    <citation type="submission" date="2020-06" db="EMBL/GenBank/DDBJ databases">
        <authorList>
            <person name="Li T."/>
            <person name="Hu X."/>
            <person name="Zhang T."/>
            <person name="Song X."/>
            <person name="Zhang H."/>
            <person name="Dai N."/>
            <person name="Sheng W."/>
            <person name="Hou X."/>
            <person name="Wei L."/>
        </authorList>
    </citation>
    <scope>NUCLEOTIDE SEQUENCE</scope>
    <source>
        <strain evidence="2">KEN8</strain>
        <tissue evidence="2">Leaf</tissue>
    </source>
</reference>
<evidence type="ECO:0000256" key="1">
    <source>
        <dbReference type="SAM" id="Phobius"/>
    </source>
</evidence>